<dbReference type="InterPro" id="IPR003599">
    <property type="entry name" value="Ig_sub"/>
</dbReference>
<dbReference type="SUPFAM" id="SSF48726">
    <property type="entry name" value="Immunoglobulin"/>
    <property type="match status" value="1"/>
</dbReference>
<feature type="domain" description="Ig-like" evidence="4">
    <location>
        <begin position="24"/>
        <end position="104"/>
    </location>
</feature>
<evidence type="ECO:0000256" key="2">
    <source>
        <dbReference type="ARBA" id="ARBA00023130"/>
    </source>
</evidence>
<dbReference type="PROSITE" id="PS50835">
    <property type="entry name" value="IG_LIKE"/>
    <property type="match status" value="1"/>
</dbReference>
<dbReference type="InterPro" id="IPR013106">
    <property type="entry name" value="Ig_V-set"/>
</dbReference>
<organism evidence="5 6">
    <name type="scientific">Fundulus heteroclitus</name>
    <name type="common">Killifish</name>
    <name type="synonym">Mummichog</name>
    <dbReference type="NCBI Taxonomy" id="8078"/>
    <lineage>
        <taxon>Eukaryota</taxon>
        <taxon>Metazoa</taxon>
        <taxon>Chordata</taxon>
        <taxon>Craniata</taxon>
        <taxon>Vertebrata</taxon>
        <taxon>Euteleostomi</taxon>
        <taxon>Actinopterygii</taxon>
        <taxon>Neopterygii</taxon>
        <taxon>Teleostei</taxon>
        <taxon>Neoteleostei</taxon>
        <taxon>Acanthomorphata</taxon>
        <taxon>Ovalentaria</taxon>
        <taxon>Atherinomorphae</taxon>
        <taxon>Cyprinodontiformes</taxon>
        <taxon>Fundulidae</taxon>
        <taxon>Fundulus</taxon>
    </lineage>
</organism>
<dbReference type="GeneTree" id="ENSGT01140000282517"/>
<sequence>MSCLSAGTDGQTLMESEPVVKRTGESHRLTCRYSGFGSHYGMAWVRQAAGKRLEWVSAISDGGGSTYYSQSVKGWFTISRENSRYQVYLQKNNLTVGDSAVYYCAQWYTVTQKAGTLLKNYSVLFWFMFVLCFTLISSRLCYQFSSVLSLSSNLPAHLTTQSVCLLLPDHKLPASQICTPVNLQSVSSVQKSFEKILIYWDAPI</sequence>
<dbReference type="SMART" id="SM00406">
    <property type="entry name" value="IGv"/>
    <property type="match status" value="1"/>
</dbReference>
<evidence type="ECO:0000256" key="3">
    <source>
        <dbReference type="ARBA" id="ARBA00043265"/>
    </source>
</evidence>
<dbReference type="SMART" id="SM00409">
    <property type="entry name" value="IG"/>
    <property type="match status" value="1"/>
</dbReference>
<accession>A0A3Q2TZ98</accession>
<dbReference type="InterPro" id="IPR036179">
    <property type="entry name" value="Ig-like_dom_sf"/>
</dbReference>
<evidence type="ECO:0000313" key="6">
    <source>
        <dbReference type="Proteomes" id="UP000265000"/>
    </source>
</evidence>
<evidence type="ECO:0000313" key="5">
    <source>
        <dbReference type="Ensembl" id="ENSFHEP00000022375.1"/>
    </source>
</evidence>
<keyword evidence="2" id="KW-1064">Adaptive immunity</keyword>
<keyword evidence="3" id="KW-1280">Immunoglobulin</keyword>
<dbReference type="AlphaFoldDB" id="A0A3Q2TZ98"/>
<dbReference type="GO" id="GO:0019814">
    <property type="term" value="C:immunoglobulin complex"/>
    <property type="evidence" value="ECO:0007669"/>
    <property type="project" value="UniProtKB-KW"/>
</dbReference>
<proteinExistence type="predicted"/>
<dbReference type="GO" id="GO:0002250">
    <property type="term" value="P:adaptive immune response"/>
    <property type="evidence" value="ECO:0007669"/>
    <property type="project" value="UniProtKB-KW"/>
</dbReference>
<reference evidence="5" key="1">
    <citation type="submission" date="2025-08" db="UniProtKB">
        <authorList>
            <consortium name="Ensembl"/>
        </authorList>
    </citation>
    <scope>IDENTIFICATION</scope>
</reference>
<evidence type="ECO:0000256" key="1">
    <source>
        <dbReference type="ARBA" id="ARBA00022859"/>
    </source>
</evidence>
<protein>
    <recommendedName>
        <fullName evidence="4">Ig-like domain-containing protein</fullName>
    </recommendedName>
</protein>
<dbReference type="GO" id="GO:0005576">
    <property type="term" value="C:extracellular region"/>
    <property type="evidence" value="ECO:0007669"/>
    <property type="project" value="UniProtKB-ARBA"/>
</dbReference>
<name>A0A3Q2TZ98_FUNHE</name>
<reference evidence="5" key="2">
    <citation type="submission" date="2025-09" db="UniProtKB">
        <authorList>
            <consortium name="Ensembl"/>
        </authorList>
    </citation>
    <scope>IDENTIFICATION</scope>
</reference>
<dbReference type="Ensembl" id="ENSFHET00000013056.1">
    <property type="protein sequence ID" value="ENSFHEP00000022375.1"/>
    <property type="gene ID" value="ENSFHEG00000002692.1"/>
</dbReference>
<dbReference type="PANTHER" id="PTHR23266">
    <property type="entry name" value="IMMUNOGLOBULIN HEAVY CHAIN"/>
    <property type="match status" value="1"/>
</dbReference>
<evidence type="ECO:0000259" key="4">
    <source>
        <dbReference type="PROSITE" id="PS50835"/>
    </source>
</evidence>
<dbReference type="Proteomes" id="UP000265000">
    <property type="component" value="Unplaced"/>
</dbReference>
<dbReference type="Pfam" id="PF07686">
    <property type="entry name" value="V-set"/>
    <property type="match status" value="1"/>
</dbReference>
<dbReference type="InterPro" id="IPR050199">
    <property type="entry name" value="IgHV"/>
</dbReference>
<keyword evidence="6" id="KW-1185">Reference proteome</keyword>
<keyword evidence="1" id="KW-0391">Immunity</keyword>
<dbReference type="InterPro" id="IPR013783">
    <property type="entry name" value="Ig-like_fold"/>
</dbReference>
<dbReference type="InterPro" id="IPR007110">
    <property type="entry name" value="Ig-like_dom"/>
</dbReference>
<dbReference type="Gene3D" id="2.60.40.10">
    <property type="entry name" value="Immunoglobulins"/>
    <property type="match status" value="1"/>
</dbReference>